<dbReference type="AlphaFoldDB" id="A0A914BXN4"/>
<protein>
    <submittedName>
        <fullName evidence="2">Uncharacterized protein</fullName>
    </submittedName>
</protein>
<dbReference type="WBParaSite" id="ACRNAN_Path_1233.g4819.t1">
    <property type="protein sequence ID" value="ACRNAN_Path_1233.g4819.t1"/>
    <property type="gene ID" value="ACRNAN_Path_1233.g4819"/>
</dbReference>
<name>A0A914BXN4_9BILA</name>
<keyword evidence="1" id="KW-1185">Reference proteome</keyword>
<sequence length="186" mass="21721">MKNCIIEEFSYLNLKPKEEHSIDALCKNLQTVIKLFGGKIRAIDSHMAVKDHEVFIEKFGDYLMTDRLGLKDADKLIFNPNLLNYYSNSQMYLSCTHKFINDANYHSTPTSEIHSLDEFFNFAIKAGKNCSLAFKQYEQQIPLKIFIEKYFQVVKNSENPSNFAGKIKFNTSNVEYEKFQTKWNMP</sequence>
<dbReference type="Proteomes" id="UP000887540">
    <property type="component" value="Unplaced"/>
</dbReference>
<evidence type="ECO:0000313" key="1">
    <source>
        <dbReference type="Proteomes" id="UP000887540"/>
    </source>
</evidence>
<proteinExistence type="predicted"/>
<reference evidence="2" key="1">
    <citation type="submission" date="2022-11" db="UniProtKB">
        <authorList>
            <consortium name="WormBaseParasite"/>
        </authorList>
    </citation>
    <scope>IDENTIFICATION</scope>
</reference>
<evidence type="ECO:0000313" key="2">
    <source>
        <dbReference type="WBParaSite" id="ACRNAN_Path_1233.g4819.t1"/>
    </source>
</evidence>
<organism evidence="1 2">
    <name type="scientific">Acrobeloides nanus</name>
    <dbReference type="NCBI Taxonomy" id="290746"/>
    <lineage>
        <taxon>Eukaryota</taxon>
        <taxon>Metazoa</taxon>
        <taxon>Ecdysozoa</taxon>
        <taxon>Nematoda</taxon>
        <taxon>Chromadorea</taxon>
        <taxon>Rhabditida</taxon>
        <taxon>Tylenchina</taxon>
        <taxon>Cephalobomorpha</taxon>
        <taxon>Cephaloboidea</taxon>
        <taxon>Cephalobidae</taxon>
        <taxon>Acrobeloides</taxon>
    </lineage>
</organism>
<accession>A0A914BXN4</accession>